<gene>
    <name evidence="1" type="ORF">KHLLAP_LOCUS6063</name>
</gene>
<dbReference type="EMBL" id="CAUWAG010000007">
    <property type="protein sequence ID" value="CAJ2505595.1"/>
    <property type="molecule type" value="Genomic_DNA"/>
</dbReference>
<proteinExistence type="predicted"/>
<evidence type="ECO:0000313" key="1">
    <source>
        <dbReference type="EMBL" id="CAJ2505595.1"/>
    </source>
</evidence>
<reference evidence="1" key="1">
    <citation type="submission" date="2023-10" db="EMBL/GenBank/DDBJ databases">
        <authorList>
            <person name="Hackl T."/>
        </authorList>
    </citation>
    <scope>NUCLEOTIDE SEQUENCE</scope>
</reference>
<name>A0AAI8YI09_9PEZI</name>
<organism evidence="1 2">
    <name type="scientific">Anthostomella pinea</name>
    <dbReference type="NCBI Taxonomy" id="933095"/>
    <lineage>
        <taxon>Eukaryota</taxon>
        <taxon>Fungi</taxon>
        <taxon>Dikarya</taxon>
        <taxon>Ascomycota</taxon>
        <taxon>Pezizomycotina</taxon>
        <taxon>Sordariomycetes</taxon>
        <taxon>Xylariomycetidae</taxon>
        <taxon>Xylariales</taxon>
        <taxon>Xylariaceae</taxon>
        <taxon>Anthostomella</taxon>
    </lineage>
</organism>
<accession>A0AAI8YI09</accession>
<dbReference type="Proteomes" id="UP001295740">
    <property type="component" value="Unassembled WGS sequence"/>
</dbReference>
<sequence length="311" mass="35307">MDLPDELLMQAFGHLQTEATADTPIHCLDMCSSPEIKNVRLTCRRFRDTSSHLLIRFVPVEMTPVSLERLEQISRHPTISKGVLAVRVILHFYDEPLAHDFRLFINYQGSTSRGDKPGTEDLGANTERELAIAIGTGATMHELWQSLWDDPSEGTELGHQALCLLQRAYHIYQERYEAQQKLCQDGGFPQAVATAMARMPTAVGLEMRDGKQFGKQHHHDFIEQMKDEEKQLEEMVYPHEWYESTEQVHHVGHPPLELLAQLPLAIQLAGTSLVTLELRVSSPGSFPLLAQEAQEENLDLVLPMLRHVRSF</sequence>
<protein>
    <submittedName>
        <fullName evidence="1">Uu.00g129890.m01.CDS01</fullName>
    </submittedName>
</protein>
<evidence type="ECO:0000313" key="2">
    <source>
        <dbReference type="Proteomes" id="UP001295740"/>
    </source>
</evidence>
<dbReference type="AlphaFoldDB" id="A0AAI8YI09"/>
<comment type="caution">
    <text evidence="1">The sequence shown here is derived from an EMBL/GenBank/DDBJ whole genome shotgun (WGS) entry which is preliminary data.</text>
</comment>
<keyword evidence="2" id="KW-1185">Reference proteome</keyword>